<dbReference type="EMBL" id="JACEIK010006173">
    <property type="protein sequence ID" value="MCE2055201.1"/>
    <property type="molecule type" value="Genomic_DNA"/>
</dbReference>
<gene>
    <name evidence="1" type="ORF">HAX54_042173</name>
</gene>
<evidence type="ECO:0000313" key="2">
    <source>
        <dbReference type="Proteomes" id="UP000823775"/>
    </source>
</evidence>
<dbReference type="Proteomes" id="UP000823775">
    <property type="component" value="Unassembled WGS sequence"/>
</dbReference>
<evidence type="ECO:0000313" key="1">
    <source>
        <dbReference type="EMBL" id="MCE2055201.1"/>
    </source>
</evidence>
<protein>
    <submittedName>
        <fullName evidence="1">Uncharacterized protein</fullName>
    </submittedName>
</protein>
<keyword evidence="2" id="KW-1185">Reference proteome</keyword>
<name>A0ABS8W2U1_DATST</name>
<feature type="non-terminal residue" evidence="1">
    <location>
        <position position="1"/>
    </location>
</feature>
<accession>A0ABS8W2U1</accession>
<proteinExistence type="predicted"/>
<reference evidence="1 2" key="1">
    <citation type="journal article" date="2021" name="BMC Genomics">
        <title>Datura genome reveals duplications of psychoactive alkaloid biosynthetic genes and high mutation rate following tissue culture.</title>
        <authorList>
            <person name="Rajewski A."/>
            <person name="Carter-House D."/>
            <person name="Stajich J."/>
            <person name="Litt A."/>
        </authorList>
    </citation>
    <scope>NUCLEOTIDE SEQUENCE [LARGE SCALE GENOMIC DNA]</scope>
    <source>
        <strain evidence="1">AR-01</strain>
    </source>
</reference>
<comment type="caution">
    <text evidence="1">The sequence shown here is derived from an EMBL/GenBank/DDBJ whole genome shotgun (WGS) entry which is preliminary data.</text>
</comment>
<organism evidence="1 2">
    <name type="scientific">Datura stramonium</name>
    <name type="common">Jimsonweed</name>
    <name type="synonym">Common thornapple</name>
    <dbReference type="NCBI Taxonomy" id="4076"/>
    <lineage>
        <taxon>Eukaryota</taxon>
        <taxon>Viridiplantae</taxon>
        <taxon>Streptophyta</taxon>
        <taxon>Embryophyta</taxon>
        <taxon>Tracheophyta</taxon>
        <taxon>Spermatophyta</taxon>
        <taxon>Magnoliopsida</taxon>
        <taxon>eudicotyledons</taxon>
        <taxon>Gunneridae</taxon>
        <taxon>Pentapetalae</taxon>
        <taxon>asterids</taxon>
        <taxon>lamiids</taxon>
        <taxon>Solanales</taxon>
        <taxon>Solanaceae</taxon>
        <taxon>Solanoideae</taxon>
        <taxon>Datureae</taxon>
        <taxon>Datura</taxon>
    </lineage>
</organism>
<sequence>PKPPIPLRFLSHTYLQTSFHIVPHPLLPFLKPSHYRPLLFFSLNFNDAPSLTYAPPYPLIPETCNTLPNPIPSTPSPHRASLPSHLTVIHRLPLLVPSIQIQNRISEIHPQLVFLVRCSESAME</sequence>